<dbReference type="PANTHER" id="PTHR43778:SF2">
    <property type="entry name" value="PYRUVATE CARBOXYLASE, MITOCHONDRIAL"/>
    <property type="match status" value="1"/>
</dbReference>
<organism evidence="2">
    <name type="scientific">Thermodesulforhabdus norvegica</name>
    <dbReference type="NCBI Taxonomy" id="39841"/>
    <lineage>
        <taxon>Bacteria</taxon>
        <taxon>Pseudomonadati</taxon>
        <taxon>Thermodesulfobacteriota</taxon>
        <taxon>Syntrophobacteria</taxon>
        <taxon>Syntrophobacterales</taxon>
        <taxon>Thermodesulforhabdaceae</taxon>
        <taxon>Thermodesulforhabdus</taxon>
    </lineage>
</organism>
<dbReference type="SUPFAM" id="SSF89000">
    <property type="entry name" value="post-HMGL domain-like"/>
    <property type="match status" value="1"/>
</dbReference>
<dbReference type="GO" id="GO:0006094">
    <property type="term" value="P:gluconeogenesis"/>
    <property type="evidence" value="ECO:0007669"/>
    <property type="project" value="TreeGrafter"/>
</dbReference>
<evidence type="ECO:0000313" key="2">
    <source>
        <dbReference type="EMBL" id="HDL90223.1"/>
    </source>
</evidence>
<dbReference type="PANTHER" id="PTHR43778">
    <property type="entry name" value="PYRUVATE CARBOXYLASE"/>
    <property type="match status" value="1"/>
</dbReference>
<dbReference type="InterPro" id="IPR013785">
    <property type="entry name" value="Aldolase_TIM"/>
</dbReference>
<dbReference type="GO" id="GO:0005737">
    <property type="term" value="C:cytoplasm"/>
    <property type="evidence" value="ECO:0007669"/>
    <property type="project" value="TreeGrafter"/>
</dbReference>
<dbReference type="Gene3D" id="3.20.20.70">
    <property type="entry name" value="Aldolase class I"/>
    <property type="match status" value="1"/>
</dbReference>
<dbReference type="Pfam" id="PF02436">
    <property type="entry name" value="PYC_OADA"/>
    <property type="match status" value="1"/>
</dbReference>
<sequence length="484" mass="55395">ASIHVDLMKKQINPFEKLRLVRKAMPNTLIQTGCRSHNLFGYRPYSEETIRATVRAFAKYVDVWRVYDFMNHIPNMKIVGEEVQKAGRILVPSLCFGTGPEHSNEFYLEKVQEIVDTFGPDIILGIKNHSALGSFERIANLVEAIKAEFPEIPIAYHGHNTDGNDLARMVAAIRAGAKIVEVCDHGFGAWYSQAPALSLIQVLEDHGYSPKNINIDAIIQSSEIIRYERRYYAAFESPFRGVDPLVRAHKLTGGAVSMAYEQAEQLGLLSRIQEVFEELSTVIKELGNIWPVTPGSQILWSTAVSNILYGRYEQPSDDLKRLLLGHYGPFPFYDPPDWIYKKVLEHKRTNGKRWYEILQSKDRAKPEDKEGIESCREQFREEMGRYPSEEELVLYLIFPRDTVSYLKFEERYGRTWLLPPDIWFHTGGFPNGKRITFTDDSGKPHIIDIVSTQVLDNVVKTSCLVDYHFKTYSVPVDAKKRKAG</sequence>
<comment type="caution">
    <text evidence="2">The sequence shown here is derived from an EMBL/GenBank/DDBJ whole genome shotgun (WGS) entry which is preliminary data.</text>
</comment>
<dbReference type="InterPro" id="IPR003379">
    <property type="entry name" value="Carboxylase_cons_dom"/>
</dbReference>
<proteinExistence type="predicted"/>
<dbReference type="InterPro" id="IPR000891">
    <property type="entry name" value="PYR_CT"/>
</dbReference>
<dbReference type="GO" id="GO:0004736">
    <property type="term" value="F:pyruvate carboxylase activity"/>
    <property type="evidence" value="ECO:0007669"/>
    <property type="project" value="TreeGrafter"/>
</dbReference>
<dbReference type="Pfam" id="PF00682">
    <property type="entry name" value="HMGL-like"/>
    <property type="match status" value="1"/>
</dbReference>
<dbReference type="SUPFAM" id="SSF51569">
    <property type="entry name" value="Aldolase"/>
    <property type="match status" value="1"/>
</dbReference>
<dbReference type="PROSITE" id="PS50991">
    <property type="entry name" value="PYR_CT"/>
    <property type="match status" value="1"/>
</dbReference>
<dbReference type="AlphaFoldDB" id="A0A7C0WU12"/>
<accession>A0A7C0WU12</accession>
<evidence type="ECO:0000259" key="1">
    <source>
        <dbReference type="PROSITE" id="PS50991"/>
    </source>
</evidence>
<protein>
    <submittedName>
        <fullName evidence="2">Pyruvate carboxylase</fullName>
    </submittedName>
</protein>
<dbReference type="InterPro" id="IPR055268">
    <property type="entry name" value="PCB-like"/>
</dbReference>
<feature type="non-terminal residue" evidence="2">
    <location>
        <position position="1"/>
    </location>
</feature>
<reference evidence="2" key="1">
    <citation type="journal article" date="2020" name="mSystems">
        <title>Genome- and Community-Level Interaction Insights into Carbon Utilization and Element Cycling Functions of Hydrothermarchaeota in Hydrothermal Sediment.</title>
        <authorList>
            <person name="Zhou Z."/>
            <person name="Liu Y."/>
            <person name="Xu W."/>
            <person name="Pan J."/>
            <person name="Luo Z.H."/>
            <person name="Li M."/>
        </authorList>
    </citation>
    <scope>NUCLEOTIDE SEQUENCE [LARGE SCALE GENOMIC DNA]</scope>
    <source>
        <strain evidence="2">HyVt-19</strain>
    </source>
</reference>
<keyword evidence="2" id="KW-0670">Pyruvate</keyword>
<gene>
    <name evidence="2" type="ORF">ENG14_04905</name>
</gene>
<dbReference type="Proteomes" id="UP000886355">
    <property type="component" value="Unassembled WGS sequence"/>
</dbReference>
<name>A0A7C0WU12_9BACT</name>
<feature type="domain" description="Pyruvate carboxyltransferase" evidence="1">
    <location>
        <begin position="1"/>
        <end position="219"/>
    </location>
</feature>
<dbReference type="EMBL" id="DQZW01000232">
    <property type="protein sequence ID" value="HDL90223.1"/>
    <property type="molecule type" value="Genomic_DNA"/>
</dbReference>